<proteinExistence type="predicted"/>
<feature type="compositionally biased region" description="Basic and acidic residues" evidence="1">
    <location>
        <begin position="107"/>
        <end position="117"/>
    </location>
</feature>
<accession>A0ABV3MV78</accession>
<comment type="caution">
    <text evidence="2">The sequence shown here is derived from an EMBL/GenBank/DDBJ whole genome shotgun (WGS) entry which is preliminary data.</text>
</comment>
<evidence type="ECO:0000313" key="3">
    <source>
        <dbReference type="Proteomes" id="UP001554427"/>
    </source>
</evidence>
<gene>
    <name evidence="2" type="ORF">ABVT42_21735</name>
</gene>
<name>A0ABV3MV78_9GAMM</name>
<evidence type="ECO:0000313" key="2">
    <source>
        <dbReference type="EMBL" id="MEW4368096.1"/>
    </source>
</evidence>
<sequence length="173" mass="20100">MLKKRGHYVSNRSQENQKKINLIGENRSHLKDSVNGIIKSMSYLTDGNTDSRKLVFLKDGKISIPHDLAPRYGSSWLEHRLFNIIEVLQEMAQRYYDECQLLKSENARLTRRPERPKLKPSLIASTDTEYQNSRSRRTQIPNPKKSQLDVTQTILLKPPIVPTGARFKGYKEY</sequence>
<dbReference type="RefSeq" id="WP_367024434.1">
    <property type="nucleotide sequence ID" value="NZ_JBFDAH010000066.1"/>
</dbReference>
<reference evidence="2 3" key="1">
    <citation type="submission" date="2024-06" db="EMBL/GenBank/DDBJ databases">
        <title>Aliikangiella maris sp. nov., sp. nov., a phycosphere bacterium isolated from seawater and ecosystem role in Phaeocystis globosa blooms.</title>
        <authorList>
            <person name="Li F."/>
        </authorList>
    </citation>
    <scope>NUCLEOTIDE SEQUENCE [LARGE SCALE GENOMIC DNA]</scope>
    <source>
        <strain evidence="2 3">GXAS 306</strain>
    </source>
</reference>
<dbReference type="Proteomes" id="UP001554427">
    <property type="component" value="Unassembled WGS sequence"/>
</dbReference>
<organism evidence="2 3">
    <name type="scientific">Aliikangiella maris</name>
    <dbReference type="NCBI Taxonomy" id="3162458"/>
    <lineage>
        <taxon>Bacteria</taxon>
        <taxon>Pseudomonadati</taxon>
        <taxon>Pseudomonadota</taxon>
        <taxon>Gammaproteobacteria</taxon>
        <taxon>Oceanospirillales</taxon>
        <taxon>Pleioneaceae</taxon>
        <taxon>Aliikangiella</taxon>
    </lineage>
</organism>
<evidence type="ECO:0000256" key="1">
    <source>
        <dbReference type="SAM" id="MobiDB-lite"/>
    </source>
</evidence>
<keyword evidence="3" id="KW-1185">Reference proteome</keyword>
<feature type="compositionally biased region" description="Polar residues" evidence="1">
    <location>
        <begin position="123"/>
        <end position="146"/>
    </location>
</feature>
<feature type="region of interest" description="Disordered" evidence="1">
    <location>
        <begin position="107"/>
        <end position="146"/>
    </location>
</feature>
<dbReference type="EMBL" id="JBFDAH010000066">
    <property type="protein sequence ID" value="MEW4368096.1"/>
    <property type="molecule type" value="Genomic_DNA"/>
</dbReference>
<protein>
    <recommendedName>
        <fullName evidence="4">Transposase</fullName>
    </recommendedName>
</protein>
<evidence type="ECO:0008006" key="4">
    <source>
        <dbReference type="Google" id="ProtNLM"/>
    </source>
</evidence>